<keyword evidence="3" id="KW-1185">Reference proteome</keyword>
<evidence type="ECO:0000313" key="3">
    <source>
        <dbReference type="Proteomes" id="UP000027222"/>
    </source>
</evidence>
<dbReference type="EMBL" id="KL142379">
    <property type="protein sequence ID" value="KDR76251.1"/>
    <property type="molecule type" value="Genomic_DNA"/>
</dbReference>
<dbReference type="OrthoDB" id="3223825at2759"/>
<reference evidence="3" key="1">
    <citation type="journal article" date="2014" name="Proc. Natl. Acad. Sci. U.S.A.">
        <title>Extensive sampling of basidiomycete genomes demonstrates inadequacy of the white-rot/brown-rot paradigm for wood decay fungi.</title>
        <authorList>
            <person name="Riley R."/>
            <person name="Salamov A.A."/>
            <person name="Brown D.W."/>
            <person name="Nagy L.G."/>
            <person name="Floudas D."/>
            <person name="Held B.W."/>
            <person name="Levasseur A."/>
            <person name="Lombard V."/>
            <person name="Morin E."/>
            <person name="Otillar R."/>
            <person name="Lindquist E.A."/>
            <person name="Sun H."/>
            <person name="LaButti K.M."/>
            <person name="Schmutz J."/>
            <person name="Jabbour D."/>
            <person name="Luo H."/>
            <person name="Baker S.E."/>
            <person name="Pisabarro A.G."/>
            <person name="Walton J.D."/>
            <person name="Blanchette R.A."/>
            <person name="Henrissat B."/>
            <person name="Martin F."/>
            <person name="Cullen D."/>
            <person name="Hibbett D.S."/>
            <person name="Grigoriev I.V."/>
        </authorList>
    </citation>
    <scope>NUCLEOTIDE SEQUENCE [LARGE SCALE GENOMIC DNA]</scope>
    <source>
        <strain evidence="3">CBS 339.88</strain>
    </source>
</reference>
<evidence type="ECO:0000256" key="1">
    <source>
        <dbReference type="SAM" id="MobiDB-lite"/>
    </source>
</evidence>
<gene>
    <name evidence="2" type="ORF">GALMADRAFT_67652</name>
</gene>
<proteinExistence type="predicted"/>
<accession>A0A067SZD5</accession>
<sequence>MFEYETPGGDASRDGLYLERLDAFMEKYLAEIRAFAQRESRPYEETKRHVAQWHAKYLFQPPVSLPTTTQSNDLPNRPAQVRSILSDTSVILESLSATSGVQAFILAVDPNEASDGGFLGGSVIGREFWRGLRGGGEQGAKAFKAHATAHLQKPATDPAAVQPPTIERQTSTPPPKAGPAKSLKTEVYESVRNALRVACGLRSAEMKWTNHEKLDIYGVRLVGWPESVPMQNPSTLKANQNRLVLDAIQSGVMRFERTMAHSIIAAGISSSSSQVDGDDANEDFSWAYDADARPSAPLREQSVWTTAPPATDGCALGAGPSPAAPNHGSQSENNTRDLAPTTAVAVDPALSSYSINYPWGVLNQEVEDNDSEIGKSGELDSELERPRKRPRSEEPRP</sequence>
<name>A0A067SZD5_GALM3</name>
<organism evidence="2 3">
    <name type="scientific">Galerina marginata (strain CBS 339.88)</name>
    <dbReference type="NCBI Taxonomy" id="685588"/>
    <lineage>
        <taxon>Eukaryota</taxon>
        <taxon>Fungi</taxon>
        <taxon>Dikarya</taxon>
        <taxon>Basidiomycota</taxon>
        <taxon>Agaricomycotina</taxon>
        <taxon>Agaricomycetes</taxon>
        <taxon>Agaricomycetidae</taxon>
        <taxon>Agaricales</taxon>
        <taxon>Agaricineae</taxon>
        <taxon>Strophariaceae</taxon>
        <taxon>Galerina</taxon>
    </lineage>
</organism>
<protein>
    <submittedName>
        <fullName evidence="2">Uncharacterized protein</fullName>
    </submittedName>
</protein>
<dbReference type="HOGENOM" id="CLU_058263_0_0_1"/>
<feature type="region of interest" description="Disordered" evidence="1">
    <location>
        <begin position="306"/>
        <end position="335"/>
    </location>
</feature>
<dbReference type="AlphaFoldDB" id="A0A067SZD5"/>
<dbReference type="Proteomes" id="UP000027222">
    <property type="component" value="Unassembled WGS sequence"/>
</dbReference>
<feature type="compositionally biased region" description="Basic and acidic residues" evidence="1">
    <location>
        <begin position="372"/>
        <end position="397"/>
    </location>
</feature>
<evidence type="ECO:0000313" key="2">
    <source>
        <dbReference type="EMBL" id="KDR76251.1"/>
    </source>
</evidence>
<feature type="region of interest" description="Disordered" evidence="1">
    <location>
        <begin position="149"/>
        <end position="184"/>
    </location>
</feature>
<feature type="region of interest" description="Disordered" evidence="1">
    <location>
        <begin position="368"/>
        <end position="397"/>
    </location>
</feature>